<comment type="caution">
    <text evidence="1">The sequence shown here is derived from an EMBL/GenBank/DDBJ whole genome shotgun (WGS) entry which is preliminary data.</text>
</comment>
<proteinExistence type="predicted"/>
<reference evidence="1 2" key="1">
    <citation type="submission" date="2015-06" db="EMBL/GenBank/DDBJ databases">
        <title>Improved classification and identification of acetic acid bacteria using matrix-assisted laser desorption/ionization time-of-flight mass spectrometry; Gluconobacter nephelii and Gluconobacter uchimurae are later heterotypic synonyms of Gluconobacter japonicus and Gluconobacter oxydans, respectively.</title>
        <authorList>
            <person name="Li L."/>
            <person name="Cleenwerck I."/>
            <person name="De Vuyst L."/>
            <person name="Vandamme P."/>
        </authorList>
    </citation>
    <scope>NUCLEOTIDE SEQUENCE [LARGE SCALE GENOMIC DNA]</scope>
    <source>
        <strain evidence="1 2">LMG 1768</strain>
    </source>
</reference>
<sequence>MRWDMAKKTYRLGSSAAAYTPGIIAWAKNGYAFEEDRAGMRRVLVKAYGIPEDAAHKLLSGEVEHRIEDDVVVFEVEEGE</sequence>
<dbReference type="AlphaFoldDB" id="A0A149TLN5"/>
<organism evidence="1 2">
    <name type="scientific">Gluconobacter albidus</name>
    <dbReference type="NCBI Taxonomy" id="318683"/>
    <lineage>
        <taxon>Bacteria</taxon>
        <taxon>Pseudomonadati</taxon>
        <taxon>Pseudomonadota</taxon>
        <taxon>Alphaproteobacteria</taxon>
        <taxon>Acetobacterales</taxon>
        <taxon>Acetobacteraceae</taxon>
        <taxon>Gluconobacter</taxon>
    </lineage>
</organism>
<gene>
    <name evidence="1" type="ORF">AD945_03635</name>
</gene>
<accession>A0A149TLN5</accession>
<dbReference type="PATRIC" id="fig|318683.6.peg.3226"/>
<protein>
    <submittedName>
        <fullName evidence="1">Uncharacterized protein</fullName>
    </submittedName>
</protein>
<dbReference type="EMBL" id="LHZR01000091">
    <property type="protein sequence ID" value="KXV49733.1"/>
    <property type="molecule type" value="Genomic_DNA"/>
</dbReference>
<name>A0A149TLN5_9PROT</name>
<evidence type="ECO:0000313" key="2">
    <source>
        <dbReference type="Proteomes" id="UP000075636"/>
    </source>
</evidence>
<dbReference type="Proteomes" id="UP000075636">
    <property type="component" value="Unassembled WGS sequence"/>
</dbReference>
<evidence type="ECO:0000313" key="1">
    <source>
        <dbReference type="EMBL" id="KXV49733.1"/>
    </source>
</evidence>